<proteinExistence type="predicted"/>
<sequence length="192" mass="21535">MASRWIGTRWRRDAGRRPARIGLFGRDRRGVAAIEFALLAFPFFMIVFATLETAMVFMAELTLDSAVERAARQVRTGESQKGGATKTGLTSAEFRTAICKDVSFLLDCSKLQIDLRSFGENNYDVPTNVPMKNGDLDTTGFGYALPSGQRVTQLRVYYKWPLLLDFMRKSFTTMPDGTFLIVSTAAFKTEPF</sequence>
<gene>
    <name evidence="1" type="ORF">OXU80_07920</name>
</gene>
<evidence type="ECO:0000313" key="1">
    <source>
        <dbReference type="EMBL" id="WAJ30122.1"/>
    </source>
</evidence>
<reference evidence="1" key="1">
    <citation type="submission" date="2022-11" db="EMBL/GenBank/DDBJ databases">
        <title>beta-Carotene-producing bacterium, Jeongeuplla avenae sp. nov., alleviates the salt stress of Arabidopsis seedlings.</title>
        <authorList>
            <person name="Jiang L."/>
            <person name="Lee J."/>
        </authorList>
    </citation>
    <scope>NUCLEOTIDE SEQUENCE</scope>
    <source>
        <strain evidence="1">DY_R2A_6</strain>
    </source>
</reference>
<accession>A0ACD4NTJ7</accession>
<organism evidence="1 2">
    <name type="scientific">Antarcticirhabdus aurantiaca</name>
    <dbReference type="NCBI Taxonomy" id="2606717"/>
    <lineage>
        <taxon>Bacteria</taxon>
        <taxon>Pseudomonadati</taxon>
        <taxon>Pseudomonadota</taxon>
        <taxon>Alphaproteobacteria</taxon>
        <taxon>Hyphomicrobiales</taxon>
        <taxon>Aurantimonadaceae</taxon>
        <taxon>Antarcticirhabdus</taxon>
    </lineage>
</organism>
<name>A0ACD4NTJ7_9HYPH</name>
<evidence type="ECO:0000313" key="2">
    <source>
        <dbReference type="Proteomes" id="UP001163223"/>
    </source>
</evidence>
<protein>
    <submittedName>
        <fullName evidence="1">Pilus assembly protein</fullName>
    </submittedName>
</protein>
<dbReference type="EMBL" id="CP113520">
    <property type="protein sequence ID" value="WAJ30122.1"/>
    <property type="molecule type" value="Genomic_DNA"/>
</dbReference>
<keyword evidence="2" id="KW-1185">Reference proteome</keyword>
<dbReference type="Proteomes" id="UP001163223">
    <property type="component" value="Chromosome"/>
</dbReference>